<dbReference type="Proteomes" id="UP000800981">
    <property type="component" value="Unassembled WGS sequence"/>
</dbReference>
<dbReference type="EMBL" id="JAANNP010000114">
    <property type="protein sequence ID" value="NHC16239.1"/>
    <property type="molecule type" value="Genomic_DNA"/>
</dbReference>
<evidence type="ECO:0008006" key="3">
    <source>
        <dbReference type="Google" id="ProtNLM"/>
    </source>
</evidence>
<dbReference type="SUPFAM" id="SSF53795">
    <property type="entry name" value="PEP carboxykinase-like"/>
    <property type="match status" value="1"/>
</dbReference>
<comment type="caution">
    <text evidence="1">The sequence shown here is derived from an EMBL/GenBank/DDBJ whole genome shotgun (WGS) entry which is preliminary data.</text>
</comment>
<gene>
    <name evidence="1" type="ORF">G9H71_20850</name>
</gene>
<dbReference type="Gene3D" id="3.40.50.300">
    <property type="entry name" value="P-loop containing nucleotide triphosphate hydrolases"/>
    <property type="match status" value="1"/>
</dbReference>
<dbReference type="InterPro" id="IPR027417">
    <property type="entry name" value="P-loop_NTPase"/>
</dbReference>
<reference evidence="1 2" key="1">
    <citation type="submission" date="2020-03" db="EMBL/GenBank/DDBJ databases">
        <title>Two novel Motilibacter sp.</title>
        <authorList>
            <person name="Liu S."/>
        </authorList>
    </citation>
    <scope>NUCLEOTIDE SEQUENCE [LARGE SCALE GENOMIC DNA]</scope>
    <source>
        <strain evidence="1 2">E257</strain>
    </source>
</reference>
<evidence type="ECO:0000313" key="2">
    <source>
        <dbReference type="Proteomes" id="UP000800981"/>
    </source>
</evidence>
<accession>A0ABX0H2G4</accession>
<organism evidence="1 2">
    <name type="scientific">Motilibacter deserti</name>
    <dbReference type="NCBI Taxonomy" id="2714956"/>
    <lineage>
        <taxon>Bacteria</taxon>
        <taxon>Bacillati</taxon>
        <taxon>Actinomycetota</taxon>
        <taxon>Actinomycetes</taxon>
        <taxon>Motilibacterales</taxon>
        <taxon>Motilibacteraceae</taxon>
        <taxon>Motilibacter</taxon>
    </lineage>
</organism>
<evidence type="ECO:0000313" key="1">
    <source>
        <dbReference type="EMBL" id="NHC16239.1"/>
    </source>
</evidence>
<proteinExistence type="predicted"/>
<protein>
    <recommendedName>
        <fullName evidence="3">Hpr(Ser) kinase/phosphatase</fullName>
    </recommendedName>
</protein>
<sequence length="326" mass="32768">MSRERPTAGADHPGGAMRRYHQMHGYLVQSAVPLPLAEAGPDGAPDLVLAVGEGRGVPADRVPGEAIAHRVGPAGESLYTFTRSAEGIVLRFPGVAEITADAGLRRLHAHHDPRAGEKAVGELVAGVVGAVRLLLDGRLVLHASAVVRGGAAVAFVGASGAGKSTLAALAAAEGAAVLTDDVLRVDVDGGGALAWPGPTQLHLRAGAEDLAAGAASGPGSWLVDGRYAVAAGAWTGGPVRLAACVLPRLRPAGTDLAVRPLPPPAALGALGAAPRVVGWSEPEASRRQFEGLADLCLRVPVLEADLPWGPPFPAGMADGLLAAAGL</sequence>
<dbReference type="RefSeq" id="WP_166284695.1">
    <property type="nucleotide sequence ID" value="NZ_JAANNP010000114.1"/>
</dbReference>
<keyword evidence="2" id="KW-1185">Reference proteome</keyword>
<name>A0ABX0H2G4_9ACTN</name>